<evidence type="ECO:0000313" key="2">
    <source>
        <dbReference type="Proteomes" id="UP000296049"/>
    </source>
</evidence>
<accession>R0LET8</accession>
<evidence type="ECO:0000313" key="1">
    <source>
        <dbReference type="EMBL" id="EOB04174.1"/>
    </source>
</evidence>
<gene>
    <name evidence="1" type="ORF">Anapl_00183</name>
</gene>
<sequence>MLHETAQLIALPSERTGGSECRSKKWRQLKEIMGGLDRMTAYPGLPKGTVFNEDRQRSVILLDSFVKLSCCCWQRSRSPATVPPLQRHGACSPQSCEPGIPAPGPFFSPSCPRLAPVWSRCPSRAEAAPGRPLPKAKVHPAAPGELLLLLGIP</sequence>
<proteinExistence type="predicted"/>
<reference evidence="2" key="1">
    <citation type="journal article" date="2013" name="Nat. Genet.">
        <title>The duck genome and transcriptome provide insight into an avian influenza virus reservoir species.</title>
        <authorList>
            <person name="Huang Y."/>
            <person name="Li Y."/>
            <person name="Burt D.W."/>
            <person name="Chen H."/>
            <person name="Zhang Y."/>
            <person name="Qian W."/>
            <person name="Kim H."/>
            <person name="Gan S."/>
            <person name="Zhao Y."/>
            <person name="Li J."/>
            <person name="Yi K."/>
            <person name="Feng H."/>
            <person name="Zhu P."/>
            <person name="Li B."/>
            <person name="Liu Q."/>
            <person name="Fairley S."/>
            <person name="Magor K.E."/>
            <person name="Du Z."/>
            <person name="Hu X."/>
            <person name="Goodman L."/>
            <person name="Tafer H."/>
            <person name="Vignal A."/>
            <person name="Lee T."/>
            <person name="Kim K.W."/>
            <person name="Sheng Z."/>
            <person name="An Y."/>
            <person name="Searle S."/>
            <person name="Herrero J."/>
            <person name="Groenen M.A."/>
            <person name="Crooijmans R.P."/>
            <person name="Faraut T."/>
            <person name="Cai Q."/>
            <person name="Webster R.G."/>
            <person name="Aldridge J.R."/>
            <person name="Warren W.C."/>
            <person name="Bartschat S."/>
            <person name="Kehr S."/>
            <person name="Marz M."/>
            <person name="Stadler P.F."/>
            <person name="Smith J."/>
            <person name="Kraus R.H."/>
            <person name="Zhao Y."/>
            <person name="Ren L."/>
            <person name="Fei J."/>
            <person name="Morisson M."/>
            <person name="Kaiser P."/>
            <person name="Griffin D.K."/>
            <person name="Rao M."/>
            <person name="Pitel F."/>
            <person name="Wang J."/>
            <person name="Li N."/>
        </authorList>
    </citation>
    <scope>NUCLEOTIDE SEQUENCE [LARGE SCALE GENOMIC DNA]</scope>
</reference>
<keyword evidence="2" id="KW-1185">Reference proteome</keyword>
<name>R0LET8_ANAPL</name>
<protein>
    <submittedName>
        <fullName evidence="1">Uncharacterized protein</fullName>
    </submittedName>
</protein>
<organism evidence="1 2">
    <name type="scientific">Anas platyrhynchos</name>
    <name type="common">Mallard</name>
    <name type="synonym">Anas boschas</name>
    <dbReference type="NCBI Taxonomy" id="8839"/>
    <lineage>
        <taxon>Eukaryota</taxon>
        <taxon>Metazoa</taxon>
        <taxon>Chordata</taxon>
        <taxon>Craniata</taxon>
        <taxon>Vertebrata</taxon>
        <taxon>Euteleostomi</taxon>
        <taxon>Archelosauria</taxon>
        <taxon>Archosauria</taxon>
        <taxon>Dinosauria</taxon>
        <taxon>Saurischia</taxon>
        <taxon>Theropoda</taxon>
        <taxon>Coelurosauria</taxon>
        <taxon>Aves</taxon>
        <taxon>Neognathae</taxon>
        <taxon>Galloanserae</taxon>
        <taxon>Anseriformes</taxon>
        <taxon>Anatidae</taxon>
        <taxon>Anatinae</taxon>
        <taxon>Anas</taxon>
    </lineage>
</organism>
<dbReference type="Proteomes" id="UP000296049">
    <property type="component" value="Unassembled WGS sequence"/>
</dbReference>
<dbReference type="AlphaFoldDB" id="R0LET8"/>
<dbReference type="EMBL" id="KB742808">
    <property type="protein sequence ID" value="EOB04174.1"/>
    <property type="molecule type" value="Genomic_DNA"/>
</dbReference>